<keyword evidence="1" id="KW-0812">Transmembrane</keyword>
<name>A0A165EWR9_9BASI</name>
<feature type="transmembrane region" description="Helical" evidence="1">
    <location>
        <begin position="47"/>
        <end position="69"/>
    </location>
</feature>
<dbReference type="EMBL" id="KV423990">
    <property type="protein sequence ID" value="KZT55683.1"/>
    <property type="molecule type" value="Genomic_DNA"/>
</dbReference>
<evidence type="ECO:0000256" key="1">
    <source>
        <dbReference type="SAM" id="Phobius"/>
    </source>
</evidence>
<evidence type="ECO:0000313" key="3">
    <source>
        <dbReference type="Proteomes" id="UP000076842"/>
    </source>
</evidence>
<keyword evidence="1" id="KW-1133">Transmembrane helix</keyword>
<organism evidence="2 3">
    <name type="scientific">Calocera cornea HHB12733</name>
    <dbReference type="NCBI Taxonomy" id="1353952"/>
    <lineage>
        <taxon>Eukaryota</taxon>
        <taxon>Fungi</taxon>
        <taxon>Dikarya</taxon>
        <taxon>Basidiomycota</taxon>
        <taxon>Agaricomycotina</taxon>
        <taxon>Dacrymycetes</taxon>
        <taxon>Dacrymycetales</taxon>
        <taxon>Dacrymycetaceae</taxon>
        <taxon>Calocera</taxon>
    </lineage>
</organism>
<protein>
    <submittedName>
        <fullName evidence="2">Uncharacterized protein</fullName>
    </submittedName>
</protein>
<dbReference type="InParanoid" id="A0A165EWR9"/>
<gene>
    <name evidence="2" type="ORF">CALCODRAFT_518592</name>
</gene>
<accession>A0A165EWR9</accession>
<keyword evidence="3" id="KW-1185">Reference proteome</keyword>
<sequence length="90" mass="9830">MFSHQLAQSARLTVRRSPAMVTRSYTAAPSPKPTGIRGLWAQVPVEAYPLVGIVCFVCCVGVGFGIHAMQKEQENFMEHKSAGNPGVKYH</sequence>
<dbReference type="AlphaFoldDB" id="A0A165EWR9"/>
<proteinExistence type="predicted"/>
<dbReference type="OrthoDB" id="10423628at2759"/>
<evidence type="ECO:0000313" key="2">
    <source>
        <dbReference type="EMBL" id="KZT55683.1"/>
    </source>
</evidence>
<keyword evidence="1" id="KW-0472">Membrane</keyword>
<dbReference type="Proteomes" id="UP000076842">
    <property type="component" value="Unassembled WGS sequence"/>
</dbReference>
<reference evidence="2 3" key="1">
    <citation type="journal article" date="2016" name="Mol. Biol. Evol.">
        <title>Comparative Genomics of Early-Diverging Mushroom-Forming Fungi Provides Insights into the Origins of Lignocellulose Decay Capabilities.</title>
        <authorList>
            <person name="Nagy L.G."/>
            <person name="Riley R."/>
            <person name="Tritt A."/>
            <person name="Adam C."/>
            <person name="Daum C."/>
            <person name="Floudas D."/>
            <person name="Sun H."/>
            <person name="Yadav J.S."/>
            <person name="Pangilinan J."/>
            <person name="Larsson K.H."/>
            <person name="Matsuura K."/>
            <person name="Barry K."/>
            <person name="Labutti K."/>
            <person name="Kuo R."/>
            <person name="Ohm R.A."/>
            <person name="Bhattacharya S.S."/>
            <person name="Shirouzu T."/>
            <person name="Yoshinaga Y."/>
            <person name="Martin F.M."/>
            <person name="Grigoriev I.V."/>
            <person name="Hibbett D.S."/>
        </authorList>
    </citation>
    <scope>NUCLEOTIDE SEQUENCE [LARGE SCALE GENOMIC DNA]</scope>
    <source>
        <strain evidence="2 3">HHB12733</strain>
    </source>
</reference>